<gene>
    <name evidence="1" type="primary">ORF106</name>
</gene>
<dbReference type="GeneID" id="4306195"/>
<organism evidence="1 2">
    <name type="scientific">Spodoptera frugiperda ascovirus 1a</name>
    <name type="common">SfAV-1a</name>
    <dbReference type="NCBI Taxonomy" id="113370"/>
    <lineage>
        <taxon>Viruses</taxon>
        <taxon>Varidnaviria</taxon>
        <taxon>Bamfordvirae</taxon>
        <taxon>Nucleocytoviricota</taxon>
        <taxon>Megaviricetes</taxon>
        <taxon>Pimascovirales</taxon>
        <taxon>Pimascovirales incertae sedis</taxon>
        <taxon>Ascoviridae</taxon>
        <taxon>Ascovirus</taxon>
        <taxon>Ascovirus sfav1a</taxon>
    </lineage>
</organism>
<name>Q0E4Z5_SFAVA</name>
<sequence length="65" mass="7343">MVTDGPRRLHGFDEVDGGKVVYYETGEKSKKTYQKVNYLRGDLVLTYNVIFVAKKCQDSTGITPL</sequence>
<keyword evidence="2" id="KW-1185">Reference proteome</keyword>
<protein>
    <submittedName>
        <fullName evidence="1">7.3 kDa</fullName>
    </submittedName>
</protein>
<dbReference type="RefSeq" id="YP_762461.1">
    <property type="nucleotide sequence ID" value="NC_008361.1"/>
</dbReference>
<dbReference type="EMBL" id="AM398843">
    <property type="protein sequence ID" value="CAL44706.1"/>
    <property type="molecule type" value="Genomic_DNA"/>
</dbReference>
<accession>Q0E4Z5</accession>
<evidence type="ECO:0000313" key="2">
    <source>
        <dbReference type="Proteomes" id="UP000008030"/>
    </source>
</evidence>
<reference evidence="1 2" key="1">
    <citation type="journal article" date="2006" name="J. Virol.">
        <title>Genomic sequence of Spodoptera frugiperda Ascovirus 1a, an enveloped, double-stranded DNA insect virus that manipulates apoptosis for viral reproduction.</title>
        <authorList>
            <person name="Bideshi D.K."/>
            <person name="Demattei M.V."/>
            <person name="Rouleux-Bonnin F."/>
            <person name="Stasiak K."/>
            <person name="Tan Y."/>
            <person name="Bigot S."/>
            <person name="Bigot Y."/>
            <person name="Federici B.A."/>
        </authorList>
    </citation>
    <scope>NUCLEOTIDE SEQUENCE [LARGE SCALE GENOMIC DNA]</scope>
    <source>
        <strain evidence="2">SvAV-1a</strain>
    </source>
</reference>
<evidence type="ECO:0000313" key="1">
    <source>
        <dbReference type="EMBL" id="CAL44706.1"/>
    </source>
</evidence>
<dbReference type="Proteomes" id="UP000008030">
    <property type="component" value="Segment"/>
</dbReference>
<proteinExistence type="predicted"/>
<dbReference type="KEGG" id="vg:4306195"/>
<organismHost>
    <name type="scientific">Spodoptera frugiperda</name>
    <name type="common">Fall armyworm</name>
    <dbReference type="NCBI Taxonomy" id="7108"/>
</organismHost>